<feature type="binding site" evidence="13">
    <location>
        <position position="195"/>
    </location>
    <ligand>
        <name>substrate</name>
    </ligand>
</feature>
<evidence type="ECO:0000259" key="15">
    <source>
        <dbReference type="Pfam" id="PF02749"/>
    </source>
</evidence>
<dbReference type="AlphaFoldDB" id="A0A1H2R6D8"/>
<evidence type="ECO:0000256" key="5">
    <source>
        <dbReference type="ARBA" id="ARBA00011944"/>
    </source>
</evidence>
<feature type="binding site" evidence="13">
    <location>
        <begin position="260"/>
        <end position="262"/>
    </location>
    <ligand>
        <name>substrate</name>
    </ligand>
</feature>
<evidence type="ECO:0000256" key="10">
    <source>
        <dbReference type="ARBA" id="ARBA00047445"/>
    </source>
</evidence>
<comment type="subunit">
    <text evidence="4">Hexamer formed by 3 homodimers.</text>
</comment>
<dbReference type="CDD" id="cd01572">
    <property type="entry name" value="QPRTase"/>
    <property type="match status" value="1"/>
</dbReference>
<keyword evidence="7 12" id="KW-0328">Glycosyltransferase</keyword>
<evidence type="ECO:0000256" key="7">
    <source>
        <dbReference type="ARBA" id="ARBA00022676"/>
    </source>
</evidence>
<feature type="domain" description="Quinolinate phosphoribosyl transferase N-terminal" evidence="15">
    <location>
        <begin position="23"/>
        <end position="107"/>
    </location>
</feature>
<dbReference type="InterPro" id="IPR037128">
    <property type="entry name" value="Quinolinate_PRibosylTase_N_sf"/>
</dbReference>
<dbReference type="InterPro" id="IPR002638">
    <property type="entry name" value="Quinolinate_PRibosylTrfase_C"/>
</dbReference>
<feature type="binding site" evidence="13">
    <location>
        <position position="155"/>
    </location>
    <ligand>
        <name>substrate</name>
    </ligand>
</feature>
<comment type="pathway">
    <text evidence="2">Cofactor biosynthesis; NAD(+) biosynthesis; nicotinate D-ribonucleotide from quinolinate: step 1/1.</text>
</comment>
<dbReference type="RefSeq" id="WP_074691534.1">
    <property type="nucleotide sequence ID" value="NZ_FNOJ01000002.1"/>
</dbReference>
<dbReference type="SUPFAM" id="SSF54675">
    <property type="entry name" value="Nicotinate/Quinolinate PRTase N-terminal domain-like"/>
    <property type="match status" value="1"/>
</dbReference>
<evidence type="ECO:0000256" key="6">
    <source>
        <dbReference type="ARBA" id="ARBA00022642"/>
    </source>
</evidence>
<accession>A0A1H2R6D8</accession>
<feature type="binding site" evidence="13">
    <location>
        <position position="165"/>
    </location>
    <ligand>
        <name>substrate</name>
    </ligand>
</feature>
<dbReference type="InterPro" id="IPR013785">
    <property type="entry name" value="Aldolase_TIM"/>
</dbReference>
<dbReference type="Pfam" id="PF02749">
    <property type="entry name" value="QRPTase_N"/>
    <property type="match status" value="1"/>
</dbReference>
<name>A0A1H2R6D8_9BACL</name>
<feature type="binding site" evidence="13">
    <location>
        <begin position="239"/>
        <end position="241"/>
    </location>
    <ligand>
        <name>substrate</name>
    </ligand>
</feature>
<dbReference type="EMBL" id="FNOJ01000002">
    <property type="protein sequence ID" value="SDW14414.1"/>
    <property type="molecule type" value="Genomic_DNA"/>
</dbReference>
<dbReference type="GO" id="GO:0005737">
    <property type="term" value="C:cytoplasm"/>
    <property type="evidence" value="ECO:0007669"/>
    <property type="project" value="TreeGrafter"/>
</dbReference>
<evidence type="ECO:0000259" key="14">
    <source>
        <dbReference type="Pfam" id="PF01729"/>
    </source>
</evidence>
<dbReference type="InterPro" id="IPR027277">
    <property type="entry name" value="NadC/ModD"/>
</dbReference>
<dbReference type="FunFam" id="3.20.20.70:FF:000030">
    <property type="entry name" value="Nicotinate-nucleotide pyrophosphorylase, carboxylating"/>
    <property type="match status" value="1"/>
</dbReference>
<evidence type="ECO:0000256" key="2">
    <source>
        <dbReference type="ARBA" id="ARBA00004893"/>
    </source>
</evidence>
<dbReference type="Gene3D" id="3.90.1170.20">
    <property type="entry name" value="Quinolinate phosphoribosyl transferase, N-terminal domain"/>
    <property type="match status" value="1"/>
</dbReference>
<evidence type="ECO:0000313" key="16">
    <source>
        <dbReference type="EMBL" id="SDW14414.1"/>
    </source>
</evidence>
<comment type="similarity">
    <text evidence="3 12">Belongs to the NadC/ModD family.</text>
</comment>
<dbReference type="Pfam" id="PF01729">
    <property type="entry name" value="QRPTase_C"/>
    <property type="match status" value="1"/>
</dbReference>
<dbReference type="UniPathway" id="UPA00253">
    <property type="reaction ID" value="UER00331"/>
</dbReference>
<evidence type="ECO:0000313" key="17">
    <source>
        <dbReference type="Proteomes" id="UP000182589"/>
    </source>
</evidence>
<dbReference type="SUPFAM" id="SSF51690">
    <property type="entry name" value="Nicotinate/Quinolinate PRTase C-terminal domain-like"/>
    <property type="match status" value="1"/>
</dbReference>
<dbReference type="PANTHER" id="PTHR32179">
    <property type="entry name" value="NICOTINATE-NUCLEOTIDE PYROPHOSPHORYLASE [CARBOXYLATING]"/>
    <property type="match status" value="1"/>
</dbReference>
<keyword evidence="8 12" id="KW-0808">Transferase</keyword>
<dbReference type="Gene3D" id="3.20.20.70">
    <property type="entry name" value="Aldolase class I"/>
    <property type="match status" value="1"/>
</dbReference>
<dbReference type="InterPro" id="IPR022412">
    <property type="entry name" value="Quinolinate_PRibosylTrfase_N"/>
</dbReference>
<reference evidence="17" key="1">
    <citation type="submission" date="2016-10" db="EMBL/GenBank/DDBJ databases">
        <authorList>
            <person name="Varghese N."/>
        </authorList>
    </citation>
    <scope>NUCLEOTIDE SEQUENCE [LARGE SCALE GENOMIC DNA]</scope>
    <source>
        <strain evidence="17">DSM 12489</strain>
    </source>
</reference>
<dbReference type="GO" id="GO:0009435">
    <property type="term" value="P:NAD+ biosynthetic process"/>
    <property type="evidence" value="ECO:0007669"/>
    <property type="project" value="UniProtKB-UniPathway"/>
</dbReference>
<evidence type="ECO:0000256" key="1">
    <source>
        <dbReference type="ARBA" id="ARBA00003237"/>
    </source>
</evidence>
<evidence type="ECO:0000256" key="3">
    <source>
        <dbReference type="ARBA" id="ARBA00009400"/>
    </source>
</evidence>
<evidence type="ECO:0000256" key="9">
    <source>
        <dbReference type="ARBA" id="ARBA00033102"/>
    </source>
</evidence>
<feature type="binding site" evidence="13">
    <location>
        <position position="216"/>
    </location>
    <ligand>
        <name>substrate</name>
    </ligand>
</feature>
<comment type="catalytic activity">
    <reaction evidence="10">
        <text>nicotinate beta-D-ribonucleotide + CO2 + diphosphate = quinolinate + 5-phospho-alpha-D-ribose 1-diphosphate + 2 H(+)</text>
        <dbReference type="Rhea" id="RHEA:12733"/>
        <dbReference type="ChEBI" id="CHEBI:15378"/>
        <dbReference type="ChEBI" id="CHEBI:16526"/>
        <dbReference type="ChEBI" id="CHEBI:29959"/>
        <dbReference type="ChEBI" id="CHEBI:33019"/>
        <dbReference type="ChEBI" id="CHEBI:57502"/>
        <dbReference type="ChEBI" id="CHEBI:58017"/>
        <dbReference type="EC" id="2.4.2.19"/>
    </reaction>
</comment>
<dbReference type="GO" id="GO:0004514">
    <property type="term" value="F:nicotinate-nucleotide diphosphorylase (carboxylating) activity"/>
    <property type="evidence" value="ECO:0007669"/>
    <property type="project" value="UniProtKB-EC"/>
</dbReference>
<gene>
    <name evidence="16" type="ORF">SAMN04489725_102162</name>
</gene>
<dbReference type="InterPro" id="IPR036068">
    <property type="entry name" value="Nicotinate_pribotase-like_C"/>
</dbReference>
<proteinExistence type="inferred from homology"/>
<comment type="function">
    <text evidence="1">Involved in the catabolism of quinolinic acid (QA).</text>
</comment>
<sequence length="288" mass="30977">MQIDFHTEQLIRLALAEDIGRGDCTTMYTVDPALQARAVVWVKEPSRIAGLPLAKRVFHTVDPALQFTYLAHDGDDLADRQAVCEIVGKACSILTAERTALNFLARLTGIATKTRDAANLIAGTKTRLLDTRKTTPGWRSIEKYAVAVGGGCNHRHGLDDMVLIKDNHIAMAGGVRVAIERARAHAGVAQKIEVEVDTLEQLVEALAAEPDMILLDNMSTSQLAQAVAMSEGRVTLEASGNMTLSRLPEVAATGVDYISMGALTHAARSIDVGLDIEPFTALRVGDQP</sequence>
<dbReference type="GO" id="GO:0034213">
    <property type="term" value="P:quinolinate catabolic process"/>
    <property type="evidence" value="ECO:0007669"/>
    <property type="project" value="TreeGrafter"/>
</dbReference>
<evidence type="ECO:0000256" key="11">
    <source>
        <dbReference type="ARBA" id="ARBA00069173"/>
    </source>
</evidence>
<dbReference type="EC" id="2.4.2.19" evidence="5"/>
<feature type="binding site" evidence="13">
    <location>
        <position position="98"/>
    </location>
    <ligand>
        <name>substrate</name>
    </ligand>
</feature>
<evidence type="ECO:0000256" key="13">
    <source>
        <dbReference type="PIRSR" id="PIRSR006250-1"/>
    </source>
</evidence>
<organism evidence="16 17">
    <name type="scientific">Alicyclobacillus hesperidum</name>
    <dbReference type="NCBI Taxonomy" id="89784"/>
    <lineage>
        <taxon>Bacteria</taxon>
        <taxon>Bacillati</taxon>
        <taxon>Bacillota</taxon>
        <taxon>Bacilli</taxon>
        <taxon>Bacillales</taxon>
        <taxon>Alicyclobacillaceae</taxon>
        <taxon>Alicyclobacillus</taxon>
    </lineage>
</organism>
<dbReference type="Proteomes" id="UP000182589">
    <property type="component" value="Unassembled WGS sequence"/>
</dbReference>
<keyword evidence="6" id="KW-0662">Pyridine nucleotide biosynthesis</keyword>
<evidence type="ECO:0000256" key="12">
    <source>
        <dbReference type="PIRNR" id="PIRNR006250"/>
    </source>
</evidence>
<dbReference type="InterPro" id="IPR004393">
    <property type="entry name" value="NadC"/>
</dbReference>
<feature type="domain" description="Quinolinate phosphoribosyl transferase C-terminal" evidence="14">
    <location>
        <begin position="110"/>
        <end position="275"/>
    </location>
</feature>
<evidence type="ECO:0000256" key="8">
    <source>
        <dbReference type="ARBA" id="ARBA00022679"/>
    </source>
</evidence>
<dbReference type="NCBIfam" id="TIGR00078">
    <property type="entry name" value="nadC"/>
    <property type="match status" value="1"/>
</dbReference>
<dbReference type="FunFam" id="3.90.1170.20:FF:000001">
    <property type="entry name" value="Nicotinate-nucleotide diphosphorylase (Carboxylating)"/>
    <property type="match status" value="1"/>
</dbReference>
<evidence type="ECO:0000256" key="4">
    <source>
        <dbReference type="ARBA" id="ARBA00011218"/>
    </source>
</evidence>
<dbReference type="STRING" id="89784.SAMN04489725_102162"/>
<dbReference type="PANTHER" id="PTHR32179:SF3">
    <property type="entry name" value="NICOTINATE-NUCLEOTIDE PYROPHOSPHORYLASE [CARBOXYLATING]"/>
    <property type="match status" value="1"/>
</dbReference>
<dbReference type="PIRSF" id="PIRSF006250">
    <property type="entry name" value="NadC_ModD"/>
    <property type="match status" value="1"/>
</dbReference>
<protein>
    <recommendedName>
        <fullName evidence="11">Probable nicotinate-nucleotide pyrophosphorylase [carboxylating]</fullName>
        <ecNumber evidence="5">2.4.2.19</ecNumber>
    </recommendedName>
    <alternativeName>
        <fullName evidence="9">Quinolinate phosphoribosyltransferase [decarboxylating]</fullName>
    </alternativeName>
</protein>
<keyword evidence="17" id="KW-1185">Reference proteome</keyword>
<feature type="binding site" evidence="13">
    <location>
        <begin position="131"/>
        <end position="133"/>
    </location>
    <ligand>
        <name>substrate</name>
    </ligand>
</feature>